<gene>
    <name evidence="1" type="ORF">E3A20_21320</name>
</gene>
<accession>A0A5C6M1V9</accession>
<dbReference type="Proteomes" id="UP000321083">
    <property type="component" value="Unassembled WGS sequence"/>
</dbReference>
<dbReference type="AlphaFoldDB" id="A0A5C6M1V9"/>
<protein>
    <submittedName>
        <fullName evidence="1">Uncharacterized protein</fullName>
    </submittedName>
</protein>
<organism evidence="1 2">
    <name type="scientific">Planctomyces bekefii</name>
    <dbReference type="NCBI Taxonomy" id="1653850"/>
    <lineage>
        <taxon>Bacteria</taxon>
        <taxon>Pseudomonadati</taxon>
        <taxon>Planctomycetota</taxon>
        <taxon>Planctomycetia</taxon>
        <taxon>Planctomycetales</taxon>
        <taxon>Planctomycetaceae</taxon>
        <taxon>Planctomyces</taxon>
    </lineage>
</organism>
<reference evidence="1 2" key="1">
    <citation type="submission" date="2019-08" db="EMBL/GenBank/DDBJ databases">
        <title>100 year-old enigma solved: identification of Planctomyces bekefii, the type genus and species of the phylum Planctomycetes.</title>
        <authorList>
            <person name="Svetlana D.N."/>
            <person name="Overmann J."/>
        </authorList>
    </citation>
    <scope>NUCLEOTIDE SEQUENCE [LARGE SCALE GENOMIC DNA]</scope>
    <source>
        <strain evidence="1">Phe10_nw2017</strain>
    </source>
</reference>
<evidence type="ECO:0000313" key="1">
    <source>
        <dbReference type="EMBL" id="TWW08736.1"/>
    </source>
</evidence>
<name>A0A5C6M1V9_9PLAN</name>
<comment type="caution">
    <text evidence="1">The sequence shown here is derived from an EMBL/GenBank/DDBJ whole genome shotgun (WGS) entry which is preliminary data.</text>
</comment>
<dbReference type="EMBL" id="SRHE01000526">
    <property type="protein sequence ID" value="TWW08736.1"/>
    <property type="molecule type" value="Genomic_DNA"/>
</dbReference>
<keyword evidence="2" id="KW-1185">Reference proteome</keyword>
<feature type="non-terminal residue" evidence="1">
    <location>
        <position position="35"/>
    </location>
</feature>
<proteinExistence type="predicted"/>
<sequence>MRTLPPYTLLLLILLTLTGNTTAQTAELPGNRSTW</sequence>
<evidence type="ECO:0000313" key="2">
    <source>
        <dbReference type="Proteomes" id="UP000321083"/>
    </source>
</evidence>
<reference evidence="1 2" key="2">
    <citation type="submission" date="2019-08" db="EMBL/GenBank/DDBJ databases">
        <authorList>
            <person name="Henke P."/>
        </authorList>
    </citation>
    <scope>NUCLEOTIDE SEQUENCE [LARGE SCALE GENOMIC DNA]</scope>
    <source>
        <strain evidence="1">Phe10_nw2017</strain>
    </source>
</reference>